<dbReference type="InterPro" id="IPR029045">
    <property type="entry name" value="ClpP/crotonase-like_dom_sf"/>
</dbReference>
<evidence type="ECO:0000313" key="2">
    <source>
        <dbReference type="Proteomes" id="UP001174909"/>
    </source>
</evidence>
<dbReference type="EMBL" id="CASHTH010004401">
    <property type="protein sequence ID" value="CAI8056849.1"/>
    <property type="molecule type" value="Genomic_DNA"/>
</dbReference>
<comment type="caution">
    <text evidence="1">The sequence shown here is derived from an EMBL/GenBank/DDBJ whole genome shotgun (WGS) entry which is preliminary data.</text>
</comment>
<dbReference type="Gene3D" id="3.90.226.10">
    <property type="entry name" value="2-enoyl-CoA Hydratase, Chain A, domain 1"/>
    <property type="match status" value="1"/>
</dbReference>
<organism evidence="1 2">
    <name type="scientific">Geodia barretti</name>
    <name type="common">Barrett's horny sponge</name>
    <dbReference type="NCBI Taxonomy" id="519541"/>
    <lineage>
        <taxon>Eukaryota</taxon>
        <taxon>Metazoa</taxon>
        <taxon>Porifera</taxon>
        <taxon>Demospongiae</taxon>
        <taxon>Heteroscleromorpha</taxon>
        <taxon>Tetractinellida</taxon>
        <taxon>Astrophorina</taxon>
        <taxon>Geodiidae</taxon>
        <taxon>Geodia</taxon>
    </lineage>
</organism>
<name>A0AA35TYZ1_GEOBA</name>
<protein>
    <submittedName>
        <fullName evidence="1">3-hydroxypropionyl-coenzyme A dehydratase</fullName>
    </submittedName>
</protein>
<dbReference type="Pfam" id="PF00378">
    <property type="entry name" value="ECH_1"/>
    <property type="match status" value="1"/>
</dbReference>
<dbReference type="SUPFAM" id="SSF52096">
    <property type="entry name" value="ClpP/crotonase"/>
    <property type="match status" value="1"/>
</dbReference>
<dbReference type="GO" id="GO:0006635">
    <property type="term" value="P:fatty acid beta-oxidation"/>
    <property type="evidence" value="ECO:0007669"/>
    <property type="project" value="TreeGrafter"/>
</dbReference>
<dbReference type="GO" id="GO:0003824">
    <property type="term" value="F:catalytic activity"/>
    <property type="evidence" value="ECO:0007669"/>
    <property type="project" value="UniProtKB-ARBA"/>
</dbReference>
<dbReference type="PANTHER" id="PTHR11941">
    <property type="entry name" value="ENOYL-COA HYDRATASE-RELATED"/>
    <property type="match status" value="1"/>
</dbReference>
<keyword evidence="2" id="KW-1185">Reference proteome</keyword>
<evidence type="ECO:0000313" key="1">
    <source>
        <dbReference type="EMBL" id="CAI8056849.1"/>
    </source>
</evidence>
<sequence length="208" mass="22198">MAGELRDVADQLAAADNVRVVILTGTGRRAFCAGADLTEFGSAPSLVVARQVRWQRDVWSQMIGIDKPVIAAVHGYCIGSGLEIALLCDIRIAAEDTVFAMPEVGLGMIPAAGGTQTLPRNSRPSQALDLLLTGRRFSAEEALKMGLVTRISPANRLREDALEVACQLGDVDPGTISNLKRALREGCDMPLNDGLELETRLVILSSSN</sequence>
<dbReference type="AlphaFoldDB" id="A0AA35TYZ1"/>
<accession>A0AA35TYZ1</accession>
<gene>
    <name evidence="1" type="ORF">GBAR_LOCUS30960</name>
</gene>
<proteinExistence type="predicted"/>
<dbReference type="InterPro" id="IPR001753">
    <property type="entry name" value="Enoyl-CoA_hydra/iso"/>
</dbReference>
<reference evidence="1" key="1">
    <citation type="submission" date="2023-03" db="EMBL/GenBank/DDBJ databases">
        <authorList>
            <person name="Steffen K."/>
            <person name="Cardenas P."/>
        </authorList>
    </citation>
    <scope>NUCLEOTIDE SEQUENCE</scope>
</reference>
<dbReference type="Proteomes" id="UP001174909">
    <property type="component" value="Unassembled WGS sequence"/>
</dbReference>
<dbReference type="CDD" id="cd06558">
    <property type="entry name" value="crotonase-like"/>
    <property type="match status" value="1"/>
</dbReference>
<dbReference type="PANTHER" id="PTHR11941:SF54">
    <property type="entry name" value="ENOYL-COA HYDRATASE, MITOCHONDRIAL"/>
    <property type="match status" value="1"/>
</dbReference>